<dbReference type="SUPFAM" id="SSF49373">
    <property type="entry name" value="Invasin/intimin cell-adhesion fragments"/>
    <property type="match status" value="1"/>
</dbReference>
<gene>
    <name evidence="3" type="ORF">E5Z56_08745</name>
</gene>
<evidence type="ECO:0000259" key="2">
    <source>
        <dbReference type="Pfam" id="PF02368"/>
    </source>
</evidence>
<dbReference type="Proteomes" id="UP000301475">
    <property type="component" value="Chromosome"/>
</dbReference>
<dbReference type="AlphaFoldDB" id="A0A4P8XWB3"/>
<dbReference type="RefSeq" id="WP_138157444.1">
    <property type="nucleotide sequence ID" value="NZ_CP039381.1"/>
</dbReference>
<dbReference type="EMBL" id="CP039381">
    <property type="protein sequence ID" value="QCT07431.1"/>
    <property type="molecule type" value="Genomic_DNA"/>
</dbReference>
<proteinExistence type="predicted"/>
<keyword evidence="1" id="KW-0732">Signal</keyword>
<protein>
    <recommendedName>
        <fullName evidence="2">BIG2 domain-containing protein</fullName>
    </recommendedName>
</protein>
<name>A0A4P8XWB3_9FIRM</name>
<feature type="chain" id="PRO_5020568389" description="BIG2 domain-containing protein" evidence="1">
    <location>
        <begin position="27"/>
        <end position="323"/>
    </location>
</feature>
<sequence>MKKIISILMAILCLVSASICTTSCFAEEKEVKSTSSESQYLQTRRYNVGSTIGTWIGDEGGPIIKIKPNSVIKSKKDKYGDTIYYAAKKGTYIANVYDEGKCIGKVKIIVGDFKTVLKSNSKKLNLSYNKYVSFNNSEYYTKYQSYKKLSTMISFPKKGAKYSIKTTGKSILKIANNEIYTVGVGTSTYTLYQKIGNNKATKVGDFTATVKNVNIKTATAVKLNNVNNDFDYYSVDDIEDLSVNEKYNFTNRVIKEKLTSKNCGVYVSPKNYKVTYTVKNSKVATVSKSGVVTGKKKGVTKLTFKITFADKSVYTNSVNVLVI</sequence>
<feature type="domain" description="BIG2" evidence="2">
    <location>
        <begin position="253"/>
        <end position="303"/>
    </location>
</feature>
<keyword evidence="4" id="KW-1185">Reference proteome</keyword>
<dbReference type="Gene3D" id="2.60.40.1080">
    <property type="match status" value="1"/>
</dbReference>
<dbReference type="InterPro" id="IPR008964">
    <property type="entry name" value="Invasin/intimin_cell_adhesion"/>
</dbReference>
<accession>A0A4P8XWB3</accession>
<dbReference type="Pfam" id="PF02368">
    <property type="entry name" value="Big_2"/>
    <property type="match status" value="1"/>
</dbReference>
<dbReference type="InterPro" id="IPR003343">
    <property type="entry name" value="Big_2"/>
</dbReference>
<organism evidence="3 4">
    <name type="scientific">Ruminococcus bovis</name>
    <dbReference type="NCBI Taxonomy" id="2564099"/>
    <lineage>
        <taxon>Bacteria</taxon>
        <taxon>Bacillati</taxon>
        <taxon>Bacillota</taxon>
        <taxon>Clostridia</taxon>
        <taxon>Eubacteriales</taxon>
        <taxon>Oscillospiraceae</taxon>
        <taxon>Ruminococcus</taxon>
    </lineage>
</organism>
<evidence type="ECO:0000313" key="4">
    <source>
        <dbReference type="Proteomes" id="UP000301475"/>
    </source>
</evidence>
<reference evidence="3 4" key="1">
    <citation type="submission" date="2019-04" db="EMBL/GenBank/DDBJ databases">
        <authorList>
            <person name="Embree M."/>
            <person name="Gaffney J.R."/>
        </authorList>
    </citation>
    <scope>NUCLEOTIDE SEQUENCE [LARGE SCALE GENOMIC DNA]</scope>
    <source>
        <strain evidence="3 4">JE7A12</strain>
    </source>
</reference>
<dbReference type="KEGG" id="ruj:E5Z56_08745"/>
<feature type="signal peptide" evidence="1">
    <location>
        <begin position="1"/>
        <end position="26"/>
    </location>
</feature>
<evidence type="ECO:0000313" key="3">
    <source>
        <dbReference type="EMBL" id="QCT07431.1"/>
    </source>
</evidence>
<evidence type="ECO:0000256" key="1">
    <source>
        <dbReference type="SAM" id="SignalP"/>
    </source>
</evidence>